<dbReference type="PANTHER" id="PTHR47099">
    <property type="entry name" value="METHYLCOBAMIDE:COM METHYLTRANSFERASE MTBA"/>
    <property type="match status" value="1"/>
</dbReference>
<evidence type="ECO:0000313" key="3">
    <source>
        <dbReference type="Proteomes" id="UP000076603"/>
    </source>
</evidence>
<dbReference type="EMBL" id="LWAE01000009">
    <property type="protein sequence ID" value="KZL89398.1"/>
    <property type="molecule type" value="Genomic_DNA"/>
</dbReference>
<dbReference type="STRING" id="1121326.CLMAG_53020"/>
<gene>
    <name evidence="2" type="ORF">CLMAG_53020</name>
</gene>
<dbReference type="InterPro" id="IPR000257">
    <property type="entry name" value="Uroporphyrinogen_deCOase"/>
</dbReference>
<comment type="caution">
    <text evidence="2">The sequence shown here is derived from an EMBL/GenBank/DDBJ whole genome shotgun (WGS) entry which is preliminary data.</text>
</comment>
<dbReference type="PANTHER" id="PTHR47099:SF1">
    <property type="entry name" value="METHYLCOBAMIDE:COM METHYLTRANSFERASE MTBA"/>
    <property type="match status" value="1"/>
</dbReference>
<dbReference type="PATRIC" id="fig|1121326.3.peg.5362"/>
<dbReference type="Pfam" id="PF01208">
    <property type="entry name" value="URO-D"/>
    <property type="match status" value="1"/>
</dbReference>
<dbReference type="AlphaFoldDB" id="A0A161WRN0"/>
<reference evidence="2 3" key="1">
    <citation type="submission" date="2016-04" db="EMBL/GenBank/DDBJ databases">
        <title>Genome sequence of Clostridium magnum DSM 2767.</title>
        <authorList>
            <person name="Poehlein A."/>
            <person name="Uhlig R."/>
            <person name="Fischer R."/>
            <person name="Bahl H."/>
            <person name="Daniel R."/>
        </authorList>
    </citation>
    <scope>NUCLEOTIDE SEQUENCE [LARGE SCALE GENOMIC DNA]</scope>
    <source>
        <strain evidence="2 3">DSM 2767</strain>
    </source>
</reference>
<dbReference type="InterPro" id="IPR052024">
    <property type="entry name" value="Methanogen_methyltrans"/>
</dbReference>
<dbReference type="Proteomes" id="UP000076603">
    <property type="component" value="Unassembled WGS sequence"/>
</dbReference>
<dbReference type="GO" id="GO:0004853">
    <property type="term" value="F:uroporphyrinogen decarboxylase activity"/>
    <property type="evidence" value="ECO:0007669"/>
    <property type="project" value="InterPro"/>
</dbReference>
<dbReference type="GO" id="GO:0032259">
    <property type="term" value="P:methylation"/>
    <property type="evidence" value="ECO:0007669"/>
    <property type="project" value="UniProtKB-KW"/>
</dbReference>
<accession>A0A161WRN0</accession>
<dbReference type="Gene3D" id="3.20.20.210">
    <property type="match status" value="1"/>
</dbReference>
<protein>
    <submittedName>
        <fullName evidence="2">Methylcobalamin:coenzyme M methyltransferase</fullName>
    </submittedName>
</protein>
<sequence>MDKYCHYSKRERVLRTIRREKTDRIPKGELCITDSIICRELNCSKIGFEEKLAFIDRLGLDIFTISPIFPHDKNRLPEADEYEWPDIKKWADQTSVFTFAIIDGAFETGLRIYGLMDFLTLPEESPDDLKNFIRQVEKLNIAIIKQAADQGIDGIILADDIAYAHRLLASPNILREYFLPSLAKQVEEITHLGLPVFYHSDGNYREIIPDLIHMGIQGLQCIEQRCGMDIVDLQKEYGDRLCLWGHIDTENTHSAHDVDFLKNFSASIQSLSTGNGIILGTNCGLYEGIDIEGLTAIYRTLE</sequence>
<dbReference type="OrthoDB" id="5502042at2"/>
<dbReference type="SUPFAM" id="SSF51726">
    <property type="entry name" value="UROD/MetE-like"/>
    <property type="match status" value="1"/>
</dbReference>
<dbReference type="InterPro" id="IPR038071">
    <property type="entry name" value="UROD/MetE-like_sf"/>
</dbReference>
<feature type="domain" description="Uroporphyrinogen decarboxylase (URO-D)" evidence="1">
    <location>
        <begin position="110"/>
        <end position="299"/>
    </location>
</feature>
<name>A0A161WRN0_9CLOT</name>
<keyword evidence="3" id="KW-1185">Reference proteome</keyword>
<evidence type="ECO:0000313" key="2">
    <source>
        <dbReference type="EMBL" id="KZL89398.1"/>
    </source>
</evidence>
<dbReference type="GO" id="GO:0008168">
    <property type="term" value="F:methyltransferase activity"/>
    <property type="evidence" value="ECO:0007669"/>
    <property type="project" value="UniProtKB-KW"/>
</dbReference>
<keyword evidence="2" id="KW-0489">Methyltransferase</keyword>
<organism evidence="2 3">
    <name type="scientific">Clostridium magnum DSM 2767</name>
    <dbReference type="NCBI Taxonomy" id="1121326"/>
    <lineage>
        <taxon>Bacteria</taxon>
        <taxon>Bacillati</taxon>
        <taxon>Bacillota</taxon>
        <taxon>Clostridia</taxon>
        <taxon>Eubacteriales</taxon>
        <taxon>Clostridiaceae</taxon>
        <taxon>Clostridium</taxon>
    </lineage>
</organism>
<dbReference type="RefSeq" id="WP_066629303.1">
    <property type="nucleotide sequence ID" value="NZ_FQXL01000018.1"/>
</dbReference>
<proteinExistence type="predicted"/>
<dbReference type="GO" id="GO:0006779">
    <property type="term" value="P:porphyrin-containing compound biosynthetic process"/>
    <property type="evidence" value="ECO:0007669"/>
    <property type="project" value="InterPro"/>
</dbReference>
<keyword evidence="2" id="KW-0808">Transferase</keyword>
<evidence type="ECO:0000259" key="1">
    <source>
        <dbReference type="Pfam" id="PF01208"/>
    </source>
</evidence>